<evidence type="ECO:0000313" key="4">
    <source>
        <dbReference type="EMBL" id="SES81707.1"/>
    </source>
</evidence>
<dbReference type="RefSeq" id="WP_090656444.1">
    <property type="nucleotide sequence ID" value="NZ_FOIA01000004.1"/>
</dbReference>
<feature type="chain" id="PRO_5011531705" evidence="1">
    <location>
        <begin position="28"/>
        <end position="253"/>
    </location>
</feature>
<protein>
    <submittedName>
        <fullName evidence="4">PEP-CTERM protein-sorting domain-containing protein</fullName>
    </submittedName>
</protein>
<feature type="domain" description="Ice-binding protein C-terminal" evidence="2">
    <location>
        <begin position="227"/>
        <end position="249"/>
    </location>
</feature>
<keyword evidence="5" id="KW-1185">Reference proteome</keyword>
<dbReference type="InterPro" id="IPR013424">
    <property type="entry name" value="Ice-binding_C"/>
</dbReference>
<evidence type="ECO:0000259" key="3">
    <source>
        <dbReference type="Pfam" id="PF13448"/>
    </source>
</evidence>
<organism evidence="4 5">
    <name type="scientific">Nitrosomonas marina</name>
    <dbReference type="NCBI Taxonomy" id="917"/>
    <lineage>
        <taxon>Bacteria</taxon>
        <taxon>Pseudomonadati</taxon>
        <taxon>Pseudomonadota</taxon>
        <taxon>Betaproteobacteria</taxon>
        <taxon>Nitrosomonadales</taxon>
        <taxon>Nitrosomonadaceae</taxon>
        <taxon>Nitrosomonas</taxon>
    </lineage>
</organism>
<reference evidence="5" key="1">
    <citation type="submission" date="2016-10" db="EMBL/GenBank/DDBJ databases">
        <authorList>
            <person name="Varghese N."/>
            <person name="Submissions S."/>
        </authorList>
    </citation>
    <scope>NUCLEOTIDE SEQUENCE [LARGE SCALE GENOMIC DNA]</scope>
    <source>
        <strain evidence="5">Nm71</strain>
    </source>
</reference>
<dbReference type="Proteomes" id="UP000199345">
    <property type="component" value="Unassembled WGS sequence"/>
</dbReference>
<keyword evidence="1" id="KW-0732">Signal</keyword>
<dbReference type="AlphaFoldDB" id="A0A1H9ZLN8"/>
<feature type="signal peptide" evidence="1">
    <location>
        <begin position="1"/>
        <end position="27"/>
    </location>
</feature>
<name>A0A1H9ZLN8_9PROT</name>
<dbReference type="Pfam" id="PF07589">
    <property type="entry name" value="PEP-CTERM"/>
    <property type="match status" value="1"/>
</dbReference>
<dbReference type="EMBL" id="FOIA01000004">
    <property type="protein sequence ID" value="SES81707.1"/>
    <property type="molecule type" value="Genomic_DNA"/>
</dbReference>
<gene>
    <name evidence="4" type="ORF">SAMN05216326_10497</name>
</gene>
<proteinExistence type="predicted"/>
<dbReference type="NCBIfam" id="TIGR02595">
    <property type="entry name" value="PEP_CTERM"/>
    <property type="match status" value="1"/>
</dbReference>
<feature type="domain" description="DUF4114" evidence="3">
    <location>
        <begin position="154"/>
        <end position="223"/>
    </location>
</feature>
<sequence>MKKESNVVLKTAVAAVFGLSMAGSAQAVPFGDGGAALQGVLDGITVAPTPGSSSVNVTTDEIGDGIDSWWSITGAGGSVASIIVELAAFANGNELGVYDPTNPGSQVTVFSGAATAGSQAFLSIKVDGSVFVNNVDSGVDFNGNFFGYFLNVTNTGNKFYSDTNLNFDGLDHMAAYQGTNTDTIQVPTLAAGLWTNNEFVMGWEDLAAPVSDRDYTDMVLIVESVIPVPEPSILALLGLGMLGFVGSRRLNKA</sequence>
<dbReference type="OrthoDB" id="122203at2"/>
<evidence type="ECO:0000259" key="2">
    <source>
        <dbReference type="Pfam" id="PF07589"/>
    </source>
</evidence>
<evidence type="ECO:0000313" key="5">
    <source>
        <dbReference type="Proteomes" id="UP000199345"/>
    </source>
</evidence>
<accession>A0A1H9ZLN8</accession>
<dbReference type="Pfam" id="PF13448">
    <property type="entry name" value="DUF4114"/>
    <property type="match status" value="1"/>
</dbReference>
<evidence type="ECO:0000256" key="1">
    <source>
        <dbReference type="SAM" id="SignalP"/>
    </source>
</evidence>
<dbReference type="InterPro" id="IPR025193">
    <property type="entry name" value="DUF4114"/>
</dbReference>